<evidence type="ECO:0000313" key="2">
    <source>
        <dbReference type="EMBL" id="CAG7870288.1"/>
    </source>
</evidence>
<evidence type="ECO:0000256" key="1">
    <source>
        <dbReference type="SAM" id="MobiDB-lite"/>
    </source>
</evidence>
<evidence type="ECO:0000313" key="3">
    <source>
        <dbReference type="Proteomes" id="UP000694005"/>
    </source>
</evidence>
<feature type="region of interest" description="Disordered" evidence="1">
    <location>
        <begin position="16"/>
        <end position="47"/>
    </location>
</feature>
<dbReference type="AlphaFoldDB" id="A0A8D9D944"/>
<organism evidence="2 3">
    <name type="scientific">Brassica campestris</name>
    <name type="common">Field mustard</name>
    <dbReference type="NCBI Taxonomy" id="3711"/>
    <lineage>
        <taxon>Eukaryota</taxon>
        <taxon>Viridiplantae</taxon>
        <taxon>Streptophyta</taxon>
        <taxon>Embryophyta</taxon>
        <taxon>Tracheophyta</taxon>
        <taxon>Spermatophyta</taxon>
        <taxon>Magnoliopsida</taxon>
        <taxon>eudicotyledons</taxon>
        <taxon>Gunneridae</taxon>
        <taxon>Pentapetalae</taxon>
        <taxon>rosids</taxon>
        <taxon>malvids</taxon>
        <taxon>Brassicales</taxon>
        <taxon>Brassicaceae</taxon>
        <taxon>Brassiceae</taxon>
        <taxon>Brassica</taxon>
    </lineage>
</organism>
<dbReference type="Gramene" id="A06p25280.2_BraZ1">
    <property type="protein sequence ID" value="A06p25280.2_BraZ1.CDS"/>
    <property type="gene ID" value="A06g25280.2_BraZ1"/>
</dbReference>
<dbReference type="EMBL" id="LS974622">
    <property type="protein sequence ID" value="CAG7870288.1"/>
    <property type="molecule type" value="Genomic_DNA"/>
</dbReference>
<sequence length="98" mass="11442">MCFLFFHREATNGLTDREGDDRSYRRRTLRRQKETGEMMSVRKKRASKRKGKGEVILGSLVEISKILLCCLCLTECMRGKRHNCNSSLEYLLLVKTQL</sequence>
<accession>A0A8D9D944</accession>
<name>A0A8D9D944_BRACM</name>
<protein>
    <submittedName>
        <fullName evidence="2">Uncharacterized protein</fullName>
    </submittedName>
</protein>
<proteinExistence type="predicted"/>
<reference evidence="2 3" key="1">
    <citation type="submission" date="2021-07" db="EMBL/GenBank/DDBJ databases">
        <authorList>
            <consortium name="Genoscope - CEA"/>
            <person name="William W."/>
        </authorList>
    </citation>
    <scope>NUCLEOTIDE SEQUENCE [LARGE SCALE GENOMIC DNA]</scope>
</reference>
<gene>
    <name evidence="2" type="ORF">BRAPAZ1V2_A06P25280.2</name>
</gene>
<dbReference type="Proteomes" id="UP000694005">
    <property type="component" value="Chromosome A06"/>
</dbReference>